<feature type="region of interest" description="Disordered" evidence="1">
    <location>
        <begin position="1"/>
        <end position="52"/>
    </location>
</feature>
<dbReference type="Proteomes" id="UP000799440">
    <property type="component" value="Unassembled WGS sequence"/>
</dbReference>
<proteinExistence type="predicted"/>
<feature type="compositionally biased region" description="Polar residues" evidence="1">
    <location>
        <begin position="1"/>
        <end position="15"/>
    </location>
</feature>
<evidence type="ECO:0000313" key="3">
    <source>
        <dbReference type="Proteomes" id="UP000799440"/>
    </source>
</evidence>
<reference evidence="2" key="1">
    <citation type="journal article" date="2020" name="Stud. Mycol.">
        <title>101 Dothideomycetes genomes: a test case for predicting lifestyles and emergence of pathogens.</title>
        <authorList>
            <person name="Haridas S."/>
            <person name="Albert R."/>
            <person name="Binder M."/>
            <person name="Bloem J."/>
            <person name="Labutti K."/>
            <person name="Salamov A."/>
            <person name="Andreopoulos B."/>
            <person name="Baker S."/>
            <person name="Barry K."/>
            <person name="Bills G."/>
            <person name="Bluhm B."/>
            <person name="Cannon C."/>
            <person name="Castanera R."/>
            <person name="Culley D."/>
            <person name="Daum C."/>
            <person name="Ezra D."/>
            <person name="Gonzalez J."/>
            <person name="Henrissat B."/>
            <person name="Kuo A."/>
            <person name="Liang C."/>
            <person name="Lipzen A."/>
            <person name="Lutzoni F."/>
            <person name="Magnuson J."/>
            <person name="Mondo S."/>
            <person name="Nolan M."/>
            <person name="Ohm R."/>
            <person name="Pangilinan J."/>
            <person name="Park H.-J."/>
            <person name="Ramirez L."/>
            <person name="Alfaro M."/>
            <person name="Sun H."/>
            <person name="Tritt A."/>
            <person name="Yoshinaga Y."/>
            <person name="Zwiers L.-H."/>
            <person name="Turgeon B."/>
            <person name="Goodwin S."/>
            <person name="Spatafora J."/>
            <person name="Crous P."/>
            <person name="Grigoriev I."/>
        </authorList>
    </citation>
    <scope>NUCLEOTIDE SEQUENCE</scope>
    <source>
        <strain evidence="2">CBS 119925</strain>
    </source>
</reference>
<evidence type="ECO:0000256" key="1">
    <source>
        <dbReference type="SAM" id="MobiDB-lite"/>
    </source>
</evidence>
<evidence type="ECO:0000313" key="2">
    <source>
        <dbReference type="EMBL" id="KAF2750144.1"/>
    </source>
</evidence>
<dbReference type="AlphaFoldDB" id="A0A6A6VK92"/>
<dbReference type="EMBL" id="MU006564">
    <property type="protein sequence ID" value="KAF2750144.1"/>
    <property type="molecule type" value="Genomic_DNA"/>
</dbReference>
<keyword evidence="3" id="KW-1185">Reference proteome</keyword>
<name>A0A6A6VK92_9PLEO</name>
<sequence length="405" mass="45050">MAPKTSSKAIASTNGQHRKPGNKRKTGTTTQAPAIVNNSGGGVGEGDARGAGAEHKRAHTTKVMPTVEKDPPAQLVAVNNFMISEGLTDKFWQLPPAMDLTFATVGANTMKENPNFNQHKMFVGGRKCADKHEEFWAYLKENLKKSSEVQIFVTAIPADADGVEVTKRLPSTQFKHQPFMYPFRAVAMKNAISSKIELLTLIQYYFLEAGKAEKAWAEKSDYHLTSLKAAVKYIAKVYAGLGGAQNVPDLYTPTSIPDEQAIVRPQPRAVTRHRTVIAESSGAHAQQESTDTAGTNEPLHKMMHRVSLEPTSGASAAPAQTKRKFDTMGEDMAYFKELISVRKEEEDSDEEFERIVEQRKKRKLERQKTSLELLNKIPVKAFEVYYAKTFSQEEGRAEEENEVEE</sequence>
<feature type="compositionally biased region" description="Polar residues" evidence="1">
    <location>
        <begin position="27"/>
        <end position="38"/>
    </location>
</feature>
<accession>A0A6A6VK92</accession>
<feature type="compositionally biased region" description="Basic residues" evidence="1">
    <location>
        <begin position="16"/>
        <end position="26"/>
    </location>
</feature>
<gene>
    <name evidence="2" type="ORF">M011DRAFT_509538</name>
</gene>
<organism evidence="2 3">
    <name type="scientific">Sporormia fimetaria CBS 119925</name>
    <dbReference type="NCBI Taxonomy" id="1340428"/>
    <lineage>
        <taxon>Eukaryota</taxon>
        <taxon>Fungi</taxon>
        <taxon>Dikarya</taxon>
        <taxon>Ascomycota</taxon>
        <taxon>Pezizomycotina</taxon>
        <taxon>Dothideomycetes</taxon>
        <taxon>Pleosporomycetidae</taxon>
        <taxon>Pleosporales</taxon>
        <taxon>Sporormiaceae</taxon>
        <taxon>Sporormia</taxon>
    </lineage>
</organism>
<protein>
    <submittedName>
        <fullName evidence="2">Uncharacterized protein</fullName>
    </submittedName>
</protein>